<dbReference type="InterPro" id="IPR001128">
    <property type="entry name" value="Cyt_P450"/>
</dbReference>
<dbReference type="GO" id="GO:0020037">
    <property type="term" value="F:heme binding"/>
    <property type="evidence" value="ECO:0007669"/>
    <property type="project" value="InterPro"/>
</dbReference>
<dbReference type="GO" id="GO:0016705">
    <property type="term" value="F:oxidoreductase activity, acting on paired donors, with incorporation or reduction of molecular oxygen"/>
    <property type="evidence" value="ECO:0007669"/>
    <property type="project" value="InterPro"/>
</dbReference>
<evidence type="ECO:0000256" key="4">
    <source>
        <dbReference type="ARBA" id="ARBA00023002"/>
    </source>
</evidence>
<evidence type="ECO:0000313" key="6">
    <source>
        <dbReference type="EMBL" id="MBA0574039.1"/>
    </source>
</evidence>
<evidence type="ECO:0000256" key="5">
    <source>
        <dbReference type="ARBA" id="ARBA00023004"/>
    </source>
</evidence>
<keyword evidence="7" id="KW-1185">Reference proteome</keyword>
<accession>A0A7J8NAS9</accession>
<organism evidence="6 7">
    <name type="scientific">Gossypium lobatum</name>
    <dbReference type="NCBI Taxonomy" id="34289"/>
    <lineage>
        <taxon>Eukaryota</taxon>
        <taxon>Viridiplantae</taxon>
        <taxon>Streptophyta</taxon>
        <taxon>Embryophyta</taxon>
        <taxon>Tracheophyta</taxon>
        <taxon>Spermatophyta</taxon>
        <taxon>Magnoliopsida</taxon>
        <taxon>eudicotyledons</taxon>
        <taxon>Gunneridae</taxon>
        <taxon>Pentapetalae</taxon>
        <taxon>rosids</taxon>
        <taxon>malvids</taxon>
        <taxon>Malvales</taxon>
        <taxon>Malvaceae</taxon>
        <taxon>Malvoideae</taxon>
        <taxon>Gossypium</taxon>
    </lineage>
</organism>
<comment type="caution">
    <text evidence="6">The sequence shown here is derived from an EMBL/GenBank/DDBJ whole genome shotgun (WGS) entry which is preliminary data.</text>
</comment>
<dbReference type="Gene3D" id="1.10.630.10">
    <property type="entry name" value="Cytochrome P450"/>
    <property type="match status" value="1"/>
</dbReference>
<dbReference type="PANTHER" id="PTHR47955">
    <property type="entry name" value="CYTOCHROME P450 FAMILY 71 PROTEIN"/>
    <property type="match status" value="1"/>
</dbReference>
<dbReference type="InterPro" id="IPR036396">
    <property type="entry name" value="Cyt_P450_sf"/>
</dbReference>
<dbReference type="SUPFAM" id="SSF48264">
    <property type="entry name" value="Cytochrome P450"/>
    <property type="match status" value="1"/>
</dbReference>
<proteinExistence type="inferred from homology"/>
<dbReference type="EMBL" id="JABEZX010000013">
    <property type="protein sequence ID" value="MBA0574039.1"/>
    <property type="molecule type" value="Genomic_DNA"/>
</dbReference>
<evidence type="ECO:0000313" key="7">
    <source>
        <dbReference type="Proteomes" id="UP000593572"/>
    </source>
</evidence>
<dbReference type="PANTHER" id="PTHR47955:SF8">
    <property type="entry name" value="CYTOCHROME P450 71D11-LIKE"/>
    <property type="match status" value="1"/>
</dbReference>
<keyword evidence="3" id="KW-0479">Metal-binding</keyword>
<protein>
    <submittedName>
        <fullName evidence="6">Uncharacterized protein</fullName>
    </submittedName>
</protein>
<sequence length="142" mass="16459">MKFIDSKKKLPPGPWKLPFICNLHQVVGSLPHRILRDLADQMDRKCTYSLGYCHRPFCNCWRQVRKFCTVELLTAKRVQFFELIRQEEVSDLVKYISSNQGSPINLTKKIFSITYGITSKAAFSNICKGRDPYSIVVDEIIK</sequence>
<dbReference type="Pfam" id="PF00067">
    <property type="entry name" value="p450"/>
    <property type="match status" value="1"/>
</dbReference>
<dbReference type="GO" id="GO:0005506">
    <property type="term" value="F:iron ion binding"/>
    <property type="evidence" value="ECO:0007669"/>
    <property type="project" value="InterPro"/>
</dbReference>
<dbReference type="GO" id="GO:0004497">
    <property type="term" value="F:monooxygenase activity"/>
    <property type="evidence" value="ECO:0007669"/>
    <property type="project" value="InterPro"/>
</dbReference>
<dbReference type="AlphaFoldDB" id="A0A7J8NAS9"/>
<keyword evidence="2" id="KW-0349">Heme</keyword>
<reference evidence="6 7" key="1">
    <citation type="journal article" date="2019" name="Genome Biol. Evol.">
        <title>Insights into the evolution of the New World diploid cottons (Gossypium, subgenus Houzingenia) based on genome sequencing.</title>
        <authorList>
            <person name="Grover C.E."/>
            <person name="Arick M.A. 2nd"/>
            <person name="Thrash A."/>
            <person name="Conover J.L."/>
            <person name="Sanders W.S."/>
            <person name="Peterson D.G."/>
            <person name="Frelichowski J.E."/>
            <person name="Scheffler J.A."/>
            <person name="Scheffler B.E."/>
            <person name="Wendel J.F."/>
        </authorList>
    </citation>
    <scope>NUCLEOTIDE SEQUENCE [LARGE SCALE GENOMIC DNA]</scope>
    <source>
        <strain evidence="6">157</strain>
        <tissue evidence="6">Leaf</tissue>
    </source>
</reference>
<evidence type="ECO:0000256" key="1">
    <source>
        <dbReference type="ARBA" id="ARBA00010617"/>
    </source>
</evidence>
<gene>
    <name evidence="6" type="ORF">Golob_001278</name>
</gene>
<evidence type="ECO:0000256" key="3">
    <source>
        <dbReference type="ARBA" id="ARBA00022723"/>
    </source>
</evidence>
<name>A0A7J8NAS9_9ROSI</name>
<dbReference type="Proteomes" id="UP000593572">
    <property type="component" value="Unassembled WGS sequence"/>
</dbReference>
<comment type="similarity">
    <text evidence="1">Belongs to the cytochrome P450 family.</text>
</comment>
<evidence type="ECO:0000256" key="2">
    <source>
        <dbReference type="ARBA" id="ARBA00022617"/>
    </source>
</evidence>
<keyword evidence="4" id="KW-0560">Oxidoreductase</keyword>
<keyword evidence="5" id="KW-0408">Iron</keyword>